<feature type="transmembrane region" description="Helical" evidence="15">
    <location>
        <begin position="368"/>
        <end position="388"/>
    </location>
</feature>
<gene>
    <name evidence="18" type="ORF">J2S57_003883</name>
</gene>
<keyword evidence="12 15" id="KW-0472">Membrane</keyword>
<evidence type="ECO:0000256" key="13">
    <source>
        <dbReference type="ARBA" id="ARBA00045097"/>
    </source>
</evidence>
<evidence type="ECO:0000256" key="10">
    <source>
        <dbReference type="ARBA" id="ARBA00022968"/>
    </source>
</evidence>
<dbReference type="InterPro" id="IPR035518">
    <property type="entry name" value="DPG_synthase"/>
</dbReference>
<dbReference type="Pfam" id="PF04138">
    <property type="entry name" value="GtrA_DPMS_TM"/>
    <property type="match status" value="1"/>
</dbReference>
<dbReference type="InterPro" id="IPR007267">
    <property type="entry name" value="GtrA_DPMS_TM"/>
</dbReference>
<dbReference type="PANTHER" id="PTHR10859">
    <property type="entry name" value="GLYCOSYL TRANSFERASE"/>
    <property type="match status" value="1"/>
</dbReference>
<evidence type="ECO:0000256" key="11">
    <source>
        <dbReference type="ARBA" id="ARBA00022989"/>
    </source>
</evidence>
<evidence type="ECO:0000256" key="2">
    <source>
        <dbReference type="ARBA" id="ARBA00004389"/>
    </source>
</evidence>
<comment type="pathway">
    <text evidence="3">Protein modification; protein glycosylation.</text>
</comment>
<organism evidence="18 19">
    <name type="scientific">Kineosporia succinea</name>
    <dbReference type="NCBI Taxonomy" id="84632"/>
    <lineage>
        <taxon>Bacteria</taxon>
        <taxon>Bacillati</taxon>
        <taxon>Actinomycetota</taxon>
        <taxon>Actinomycetes</taxon>
        <taxon>Kineosporiales</taxon>
        <taxon>Kineosporiaceae</taxon>
        <taxon>Kineosporia</taxon>
    </lineage>
</organism>
<evidence type="ECO:0000256" key="5">
    <source>
        <dbReference type="ARBA" id="ARBA00012583"/>
    </source>
</evidence>
<dbReference type="PANTHER" id="PTHR10859:SF91">
    <property type="entry name" value="DOLICHYL-PHOSPHATE BETA-GLUCOSYLTRANSFERASE"/>
    <property type="match status" value="1"/>
</dbReference>
<protein>
    <recommendedName>
        <fullName evidence="5">dolichyl-phosphate beta-glucosyltransferase</fullName>
        <ecNumber evidence="5">2.4.1.117</ecNumber>
    </recommendedName>
</protein>
<comment type="similarity">
    <text evidence="4">Belongs to the glycosyltransferase 2 family.</text>
</comment>
<keyword evidence="7" id="KW-0808">Transferase</keyword>
<dbReference type="Gene3D" id="3.90.550.10">
    <property type="entry name" value="Spore Coat Polysaccharide Biosynthesis Protein SpsA, Chain A"/>
    <property type="match status" value="1"/>
</dbReference>
<evidence type="ECO:0000256" key="8">
    <source>
        <dbReference type="ARBA" id="ARBA00022692"/>
    </source>
</evidence>
<accession>A0ABT9P6U9</accession>
<evidence type="ECO:0000256" key="3">
    <source>
        <dbReference type="ARBA" id="ARBA00004922"/>
    </source>
</evidence>
<evidence type="ECO:0000256" key="1">
    <source>
        <dbReference type="ARBA" id="ARBA00004141"/>
    </source>
</evidence>
<evidence type="ECO:0000259" key="17">
    <source>
        <dbReference type="Pfam" id="PF04138"/>
    </source>
</evidence>
<reference evidence="18 19" key="1">
    <citation type="submission" date="2023-07" db="EMBL/GenBank/DDBJ databases">
        <title>Sequencing the genomes of 1000 actinobacteria strains.</title>
        <authorList>
            <person name="Klenk H.-P."/>
        </authorList>
    </citation>
    <scope>NUCLEOTIDE SEQUENCE [LARGE SCALE GENOMIC DNA]</scope>
    <source>
        <strain evidence="18 19">DSM 44388</strain>
    </source>
</reference>
<feature type="domain" description="Glycosyltransferase 2-like" evidence="16">
    <location>
        <begin position="35"/>
        <end position="201"/>
    </location>
</feature>
<keyword evidence="11 15" id="KW-1133">Transmembrane helix</keyword>
<keyword evidence="6" id="KW-0328">Glycosyltransferase</keyword>
<feature type="transmembrane region" description="Helical" evidence="15">
    <location>
        <begin position="394"/>
        <end position="414"/>
    </location>
</feature>
<dbReference type="SUPFAM" id="SSF53448">
    <property type="entry name" value="Nucleotide-diphospho-sugar transferases"/>
    <property type="match status" value="1"/>
</dbReference>
<keyword evidence="9" id="KW-0256">Endoplasmic reticulum</keyword>
<keyword evidence="19" id="KW-1185">Reference proteome</keyword>
<feature type="region of interest" description="Disordered" evidence="14">
    <location>
        <begin position="1"/>
        <end position="26"/>
    </location>
</feature>
<dbReference type="RefSeq" id="WP_307245010.1">
    <property type="nucleotide sequence ID" value="NZ_JAUSQZ010000001.1"/>
</dbReference>
<evidence type="ECO:0000313" key="18">
    <source>
        <dbReference type="EMBL" id="MDP9828134.1"/>
    </source>
</evidence>
<feature type="domain" description="GtrA/DPMS transmembrane" evidence="17">
    <location>
        <begin position="303"/>
        <end position="420"/>
    </location>
</feature>
<dbReference type="InterPro" id="IPR001173">
    <property type="entry name" value="Glyco_trans_2-like"/>
</dbReference>
<keyword evidence="8 15" id="KW-0812">Transmembrane</keyword>
<evidence type="ECO:0000313" key="19">
    <source>
        <dbReference type="Proteomes" id="UP001235712"/>
    </source>
</evidence>
<evidence type="ECO:0000256" key="9">
    <source>
        <dbReference type="ARBA" id="ARBA00022824"/>
    </source>
</evidence>
<dbReference type="EC" id="2.4.1.117" evidence="5"/>
<dbReference type="EMBL" id="JAUSQZ010000001">
    <property type="protein sequence ID" value="MDP9828134.1"/>
    <property type="molecule type" value="Genomic_DNA"/>
</dbReference>
<sequence>MTAIETTAGPGEVTRPNPAGRPYSNQPVPVPALDVVVPVYNEEAGLEPCIERLHAYLSAHFPYRFRITVADNASVDSTFDIATQLAARYREVEAVHLEQKGRGRALRAVWSASDATVLAYMDVDLSTDLTALLPLVAPLLSGHSELAIGSRLARGSRVVRGAKREVISRCYNLILRGTLAAGFTDAQCGFKAIRGDVAKRLLPLVEDTGWFFDTELLVLAERSGLRIHEVPVDWVDDPDSRVDIVATATADLKGVARVARALTSGELPLADIRAELRPARTGETGRALDPDGVPPGLTGQLIRFATVGLVSTLAYVVLYALLRDGIGAQAANLVALLVTTVGNTAANRSLTFGVHGPHRWWRHQFQGLAVFALTLLLTSGALALMGSAGSVHHVVEVVVLVLASLLATALRFTLLRTWVFRAHR</sequence>
<dbReference type="CDD" id="cd04188">
    <property type="entry name" value="DPG_synthase"/>
    <property type="match status" value="1"/>
</dbReference>
<name>A0ABT9P6U9_9ACTN</name>
<comment type="subcellular location">
    <subcellularLocation>
        <location evidence="2">Endoplasmic reticulum membrane</location>
        <topology evidence="2">Single-pass membrane protein</topology>
    </subcellularLocation>
    <subcellularLocation>
        <location evidence="1">Membrane</location>
        <topology evidence="1">Multi-pass membrane protein</topology>
    </subcellularLocation>
</comment>
<proteinExistence type="inferred from homology"/>
<evidence type="ECO:0000256" key="4">
    <source>
        <dbReference type="ARBA" id="ARBA00006739"/>
    </source>
</evidence>
<feature type="transmembrane region" description="Helical" evidence="15">
    <location>
        <begin position="301"/>
        <end position="322"/>
    </location>
</feature>
<evidence type="ECO:0000256" key="14">
    <source>
        <dbReference type="SAM" id="MobiDB-lite"/>
    </source>
</evidence>
<comment type="caution">
    <text evidence="18">The sequence shown here is derived from an EMBL/GenBank/DDBJ whole genome shotgun (WGS) entry which is preliminary data.</text>
</comment>
<dbReference type="Pfam" id="PF00535">
    <property type="entry name" value="Glycos_transf_2"/>
    <property type="match status" value="1"/>
</dbReference>
<evidence type="ECO:0000256" key="15">
    <source>
        <dbReference type="SAM" id="Phobius"/>
    </source>
</evidence>
<evidence type="ECO:0000256" key="7">
    <source>
        <dbReference type="ARBA" id="ARBA00022679"/>
    </source>
</evidence>
<evidence type="ECO:0000256" key="12">
    <source>
        <dbReference type="ARBA" id="ARBA00023136"/>
    </source>
</evidence>
<keyword evidence="10" id="KW-0735">Signal-anchor</keyword>
<dbReference type="InterPro" id="IPR029044">
    <property type="entry name" value="Nucleotide-diphossugar_trans"/>
</dbReference>
<evidence type="ECO:0000259" key="16">
    <source>
        <dbReference type="Pfam" id="PF00535"/>
    </source>
</evidence>
<comment type="catalytic activity">
    <reaction evidence="13">
        <text>a di-trans,poly-cis-dolichyl phosphate + UDP-alpha-D-glucose = a di-trans,poly-cis-dolichyl beta-D-glucosyl phosphate + UDP</text>
        <dbReference type="Rhea" id="RHEA:15401"/>
        <dbReference type="Rhea" id="RHEA-COMP:19498"/>
        <dbReference type="Rhea" id="RHEA-COMP:19502"/>
        <dbReference type="ChEBI" id="CHEBI:57525"/>
        <dbReference type="ChEBI" id="CHEBI:57683"/>
        <dbReference type="ChEBI" id="CHEBI:58223"/>
        <dbReference type="ChEBI" id="CHEBI:58885"/>
        <dbReference type="EC" id="2.4.1.117"/>
    </reaction>
    <physiologicalReaction direction="left-to-right" evidence="13">
        <dbReference type="Rhea" id="RHEA:15402"/>
    </physiologicalReaction>
</comment>
<dbReference type="Proteomes" id="UP001235712">
    <property type="component" value="Unassembled WGS sequence"/>
</dbReference>
<evidence type="ECO:0000256" key="6">
    <source>
        <dbReference type="ARBA" id="ARBA00022676"/>
    </source>
</evidence>